<accession>A0A645IFF2</accession>
<feature type="domain" description="Oligopeptide/dipeptide ABC transporter C-terminal" evidence="4">
    <location>
        <begin position="1"/>
        <end position="66"/>
    </location>
</feature>
<organism evidence="5">
    <name type="scientific">bioreactor metagenome</name>
    <dbReference type="NCBI Taxonomy" id="1076179"/>
    <lineage>
        <taxon>unclassified sequences</taxon>
        <taxon>metagenomes</taxon>
        <taxon>ecological metagenomes</taxon>
    </lineage>
</organism>
<dbReference type="PANTHER" id="PTHR43067:SF3">
    <property type="entry name" value="MALTOSE ABC TRANSPORTER, ATP-BINDING PROTEIN"/>
    <property type="match status" value="1"/>
</dbReference>
<evidence type="ECO:0000259" key="4">
    <source>
        <dbReference type="Pfam" id="PF08352"/>
    </source>
</evidence>
<dbReference type="InterPro" id="IPR013563">
    <property type="entry name" value="Oligopep_ABC_C"/>
</dbReference>
<dbReference type="InterPro" id="IPR027417">
    <property type="entry name" value="P-loop_NTPase"/>
</dbReference>
<gene>
    <name evidence="5" type="primary">dppD_18</name>
    <name evidence="5" type="ORF">SDC9_197642</name>
</gene>
<evidence type="ECO:0000313" key="5">
    <source>
        <dbReference type="EMBL" id="MPN50017.1"/>
    </source>
</evidence>
<name>A0A645IFF2_9ZZZZ</name>
<keyword evidence="3 5" id="KW-0067">ATP-binding</keyword>
<evidence type="ECO:0000256" key="2">
    <source>
        <dbReference type="ARBA" id="ARBA00022741"/>
    </source>
</evidence>
<sequence length="93" mass="10445">MEEAPVKSLYIEPLHPYTQGLLGSVHKVGTHTQEKLYSIDGTVPLALNLPDRCGFYERCTRRGKLCEGPNPDLVEIADGHKVRCYYPKEETNG</sequence>
<dbReference type="GO" id="GO:0005524">
    <property type="term" value="F:ATP binding"/>
    <property type="evidence" value="ECO:0007669"/>
    <property type="project" value="UniProtKB-KW"/>
</dbReference>
<evidence type="ECO:0000256" key="3">
    <source>
        <dbReference type="ARBA" id="ARBA00022840"/>
    </source>
</evidence>
<dbReference type="Gene3D" id="3.40.50.300">
    <property type="entry name" value="P-loop containing nucleotide triphosphate hydrolases"/>
    <property type="match status" value="1"/>
</dbReference>
<dbReference type="Pfam" id="PF08352">
    <property type="entry name" value="oligo_HPY"/>
    <property type="match status" value="1"/>
</dbReference>
<dbReference type="AlphaFoldDB" id="A0A645IFF2"/>
<dbReference type="NCBIfam" id="TIGR01727">
    <property type="entry name" value="oligo_HPY"/>
    <property type="match status" value="1"/>
</dbReference>
<keyword evidence="1" id="KW-0813">Transport</keyword>
<comment type="caution">
    <text evidence="5">The sequence shown here is derived from an EMBL/GenBank/DDBJ whole genome shotgun (WGS) entry which is preliminary data.</text>
</comment>
<keyword evidence="2" id="KW-0547">Nucleotide-binding</keyword>
<protein>
    <submittedName>
        <fullName evidence="5">Dipeptide transport ATP-binding protein DppD</fullName>
    </submittedName>
</protein>
<dbReference type="GO" id="GO:0015833">
    <property type="term" value="P:peptide transport"/>
    <property type="evidence" value="ECO:0007669"/>
    <property type="project" value="InterPro"/>
</dbReference>
<evidence type="ECO:0000256" key="1">
    <source>
        <dbReference type="ARBA" id="ARBA00022448"/>
    </source>
</evidence>
<dbReference type="EMBL" id="VSSQ01113803">
    <property type="protein sequence ID" value="MPN50017.1"/>
    <property type="molecule type" value="Genomic_DNA"/>
</dbReference>
<reference evidence="5" key="1">
    <citation type="submission" date="2019-08" db="EMBL/GenBank/DDBJ databases">
        <authorList>
            <person name="Kucharzyk K."/>
            <person name="Murdoch R.W."/>
            <person name="Higgins S."/>
            <person name="Loffler F."/>
        </authorList>
    </citation>
    <scope>NUCLEOTIDE SEQUENCE</scope>
</reference>
<dbReference type="PANTHER" id="PTHR43067">
    <property type="entry name" value="OLIGOPEPTIDE/DIPEPTIDE ABC TRANSPORTER, ATPASE SUBUNIT"/>
    <property type="match status" value="1"/>
</dbReference>
<proteinExistence type="predicted"/>